<organism evidence="1">
    <name type="scientific">marine sediment metagenome</name>
    <dbReference type="NCBI Taxonomy" id="412755"/>
    <lineage>
        <taxon>unclassified sequences</taxon>
        <taxon>metagenomes</taxon>
        <taxon>ecological metagenomes</taxon>
    </lineage>
</organism>
<proteinExistence type="predicted"/>
<protein>
    <submittedName>
        <fullName evidence="1">Uncharacterized protein</fullName>
    </submittedName>
</protein>
<dbReference type="EMBL" id="LAZR01070201">
    <property type="protein sequence ID" value="KKK44111.1"/>
    <property type="molecule type" value="Genomic_DNA"/>
</dbReference>
<gene>
    <name evidence="1" type="ORF">LCGC14_3167520</name>
</gene>
<dbReference type="AlphaFoldDB" id="A0A0F8Y7D6"/>
<accession>A0A0F8Y7D6</accession>
<evidence type="ECO:0000313" key="1">
    <source>
        <dbReference type="EMBL" id="KKK44111.1"/>
    </source>
</evidence>
<reference evidence="1" key="1">
    <citation type="journal article" date="2015" name="Nature">
        <title>Complex archaea that bridge the gap between prokaryotes and eukaryotes.</title>
        <authorList>
            <person name="Spang A."/>
            <person name="Saw J.H."/>
            <person name="Jorgensen S.L."/>
            <person name="Zaremba-Niedzwiedzka K."/>
            <person name="Martijn J."/>
            <person name="Lind A.E."/>
            <person name="van Eijk R."/>
            <person name="Schleper C."/>
            <person name="Guy L."/>
            <person name="Ettema T.J."/>
        </authorList>
    </citation>
    <scope>NUCLEOTIDE SEQUENCE</scope>
</reference>
<sequence>MSKRVWHELRVREKIGPDRYVKKSKFYEVRSPGDAVAIYEKHCRVEHTIMWCGRDRRHDPDRLVNYFENTLFRSLQQERARPKGAFGELSSFFGLGDELLRGLKKGGGAVRKVEAGRSNSEK</sequence>
<comment type="caution">
    <text evidence="1">The sequence shown here is derived from an EMBL/GenBank/DDBJ whole genome shotgun (WGS) entry which is preliminary data.</text>
</comment>
<name>A0A0F8Y7D6_9ZZZZ</name>